<proteinExistence type="predicted"/>
<evidence type="ECO:0000313" key="8">
    <source>
        <dbReference type="EMBL" id="CAB4670998.1"/>
    </source>
</evidence>
<comment type="subcellular location">
    <subcellularLocation>
        <location evidence="1">Cell membrane</location>
        <topology evidence="1">Multi-pass membrane protein</topology>
    </subcellularLocation>
</comment>
<protein>
    <submittedName>
        <fullName evidence="7">Unannotated protein</fullName>
    </submittedName>
</protein>
<evidence type="ECO:0000256" key="5">
    <source>
        <dbReference type="ARBA" id="ARBA00023136"/>
    </source>
</evidence>
<feature type="transmembrane region" description="Helical" evidence="6">
    <location>
        <begin position="148"/>
        <end position="166"/>
    </location>
</feature>
<dbReference type="SUPFAM" id="SSF103473">
    <property type="entry name" value="MFS general substrate transporter"/>
    <property type="match status" value="1"/>
</dbReference>
<feature type="transmembrane region" description="Helical" evidence="6">
    <location>
        <begin position="29"/>
        <end position="48"/>
    </location>
</feature>
<reference evidence="7" key="1">
    <citation type="submission" date="2020-05" db="EMBL/GenBank/DDBJ databases">
        <authorList>
            <person name="Chiriac C."/>
            <person name="Salcher M."/>
            <person name="Ghai R."/>
            <person name="Kavagutti S V."/>
        </authorList>
    </citation>
    <scope>NUCLEOTIDE SEQUENCE</scope>
</reference>
<organism evidence="7">
    <name type="scientific">freshwater metagenome</name>
    <dbReference type="NCBI Taxonomy" id="449393"/>
    <lineage>
        <taxon>unclassified sequences</taxon>
        <taxon>metagenomes</taxon>
        <taxon>ecological metagenomes</taxon>
    </lineage>
</organism>
<feature type="transmembrane region" description="Helical" evidence="6">
    <location>
        <begin position="341"/>
        <end position="359"/>
    </location>
</feature>
<evidence type="ECO:0000313" key="7">
    <source>
        <dbReference type="EMBL" id="CAB4368365.1"/>
    </source>
</evidence>
<keyword evidence="2" id="KW-1003">Cell membrane</keyword>
<feature type="transmembrane region" description="Helical" evidence="6">
    <location>
        <begin position="223"/>
        <end position="243"/>
    </location>
</feature>
<evidence type="ECO:0000313" key="9">
    <source>
        <dbReference type="EMBL" id="CAB4753163.1"/>
    </source>
</evidence>
<feature type="transmembrane region" description="Helical" evidence="6">
    <location>
        <begin position="255"/>
        <end position="274"/>
    </location>
</feature>
<dbReference type="PANTHER" id="PTHR23513:SF18">
    <property type="entry name" value="INTEGRAL MEMBRANE PROTEIN"/>
    <property type="match status" value="1"/>
</dbReference>
<gene>
    <name evidence="8" type="ORF">UFOPK2334_00521</name>
    <name evidence="9" type="ORF">UFOPK2870_00164</name>
    <name evidence="7" type="ORF">UFOPK4179_01165</name>
</gene>
<dbReference type="InterPro" id="IPR036259">
    <property type="entry name" value="MFS_trans_sf"/>
</dbReference>
<feature type="transmembrane region" description="Helical" evidence="6">
    <location>
        <begin position="60"/>
        <end position="77"/>
    </location>
</feature>
<dbReference type="Gene3D" id="1.20.1250.20">
    <property type="entry name" value="MFS general substrate transporter like domains"/>
    <property type="match status" value="1"/>
</dbReference>
<evidence type="ECO:0000256" key="4">
    <source>
        <dbReference type="ARBA" id="ARBA00022989"/>
    </source>
</evidence>
<dbReference type="AlphaFoldDB" id="A0A6J6AHM5"/>
<dbReference type="EMBL" id="CAEZXA010000030">
    <property type="protein sequence ID" value="CAB4670998.1"/>
    <property type="molecule type" value="Genomic_DNA"/>
</dbReference>
<name>A0A6J6AHM5_9ZZZZ</name>
<evidence type="ECO:0000256" key="2">
    <source>
        <dbReference type="ARBA" id="ARBA00022475"/>
    </source>
</evidence>
<evidence type="ECO:0000256" key="1">
    <source>
        <dbReference type="ARBA" id="ARBA00004651"/>
    </source>
</evidence>
<sequence length="381" mass="39636">MVAGETAMTLALADSLFLSISPDAARTKVILFLAVSMAPFAIVAPFVGPLVDRMRGGQRMVVLLVAVLRALVLIGMARELDSLTLFPLAFASLVLAKTYSIAKSSLVPSTVASSDGLVEANSKLGQVAGITGFVVVVPIALLQLISSQAALGFGVLAFIAAALNAYRLPKVVVASTPPDDLETEELHSTTVVAAANAMRVLRGVVGFMFFHLAFWLRREIAGTAWFGLAIGLSGMATLGANFVGPFMRKKMRVETMLLVSLVSVGLVGVGAAWYGRITGGILLAAVVNAAAAIGRLAFEATVQSGAPDANRGRAFSRFETQNQMAWVAGGLLPVIFTPAGWMGFAIVGVIGAAGAIMYVRADGTVIGSRGGRATSQEHQSR</sequence>
<keyword evidence="4 6" id="KW-1133">Transmembrane helix</keyword>
<evidence type="ECO:0000256" key="3">
    <source>
        <dbReference type="ARBA" id="ARBA00022692"/>
    </source>
</evidence>
<feature type="transmembrane region" description="Helical" evidence="6">
    <location>
        <begin position="200"/>
        <end position="217"/>
    </location>
</feature>
<accession>A0A6J6AHM5</accession>
<dbReference type="EMBL" id="CAETWZ010000136">
    <property type="protein sequence ID" value="CAB4368365.1"/>
    <property type="molecule type" value="Genomic_DNA"/>
</dbReference>
<keyword evidence="5 6" id="KW-0472">Membrane</keyword>
<keyword evidence="3 6" id="KW-0812">Transmembrane</keyword>
<dbReference type="EMBL" id="CAEZZL010000005">
    <property type="protein sequence ID" value="CAB4753163.1"/>
    <property type="molecule type" value="Genomic_DNA"/>
</dbReference>
<dbReference type="PANTHER" id="PTHR23513">
    <property type="entry name" value="INTEGRAL MEMBRANE EFFLUX PROTEIN-RELATED"/>
    <property type="match status" value="1"/>
</dbReference>
<dbReference type="GO" id="GO:0005886">
    <property type="term" value="C:plasma membrane"/>
    <property type="evidence" value="ECO:0007669"/>
    <property type="project" value="UniProtKB-SubCell"/>
</dbReference>
<evidence type="ECO:0000256" key="6">
    <source>
        <dbReference type="SAM" id="Phobius"/>
    </source>
</evidence>